<dbReference type="InterPro" id="IPR002048">
    <property type="entry name" value="EF_hand_dom"/>
</dbReference>
<dbReference type="RefSeq" id="XP_055875852.1">
    <property type="nucleotide sequence ID" value="XM_056019877.1"/>
</dbReference>
<dbReference type="PROSITE" id="PS50203">
    <property type="entry name" value="CALPAIN_CAT"/>
    <property type="match status" value="1"/>
</dbReference>
<dbReference type="Proteomes" id="UP001165740">
    <property type="component" value="Chromosome 2"/>
</dbReference>
<evidence type="ECO:0000313" key="14">
    <source>
        <dbReference type="RefSeq" id="XP_055875851.1"/>
    </source>
</evidence>
<comment type="similarity">
    <text evidence="1">Belongs to the peptidase C2 family.</text>
</comment>
<dbReference type="AlphaFoldDB" id="A0A9W2ZLT6"/>
<dbReference type="RefSeq" id="XP_055875849.1">
    <property type="nucleotide sequence ID" value="XM_056019874.1"/>
</dbReference>
<dbReference type="GO" id="GO:0005737">
    <property type="term" value="C:cytoplasm"/>
    <property type="evidence" value="ECO:0007669"/>
    <property type="project" value="TreeGrafter"/>
</dbReference>
<evidence type="ECO:0000256" key="7">
    <source>
        <dbReference type="PROSITE-ProRule" id="PRU00239"/>
    </source>
</evidence>
<keyword evidence="2 7" id="KW-0645">Protease</keyword>
<evidence type="ECO:0000256" key="2">
    <source>
        <dbReference type="ARBA" id="ARBA00022670"/>
    </source>
</evidence>
<dbReference type="PROSITE" id="PS50222">
    <property type="entry name" value="EF_HAND_2"/>
    <property type="match status" value="1"/>
</dbReference>
<dbReference type="RefSeq" id="XP_055875848.1">
    <property type="nucleotide sequence ID" value="XM_056019873.1"/>
</dbReference>
<dbReference type="RefSeq" id="XP_055875850.1">
    <property type="nucleotide sequence ID" value="XM_056019875.1"/>
</dbReference>
<evidence type="ECO:0000256" key="1">
    <source>
        <dbReference type="ARBA" id="ARBA00007623"/>
    </source>
</evidence>
<keyword evidence="10" id="KW-1185">Reference proteome</keyword>
<feature type="domain" description="EF-hand" evidence="9">
    <location>
        <begin position="631"/>
        <end position="666"/>
    </location>
</feature>
<dbReference type="CDD" id="cd16182">
    <property type="entry name" value="EFh_PEF_Group_II_CAPN_like"/>
    <property type="match status" value="1"/>
</dbReference>
<dbReference type="FunFam" id="3.90.70.10:FF:000114">
    <property type="entry name" value="Calpain a"/>
    <property type="match status" value="1"/>
</dbReference>
<dbReference type="SUPFAM" id="SSF54001">
    <property type="entry name" value="Cysteine proteinases"/>
    <property type="match status" value="1"/>
</dbReference>
<feature type="active site" evidence="6 7">
    <location>
        <position position="249"/>
    </location>
</feature>
<dbReference type="PANTHER" id="PTHR10183">
    <property type="entry name" value="CALPAIN"/>
    <property type="match status" value="1"/>
</dbReference>
<evidence type="ECO:0000313" key="11">
    <source>
        <dbReference type="RefSeq" id="XP_055875848.1"/>
    </source>
</evidence>
<evidence type="ECO:0000313" key="16">
    <source>
        <dbReference type="RefSeq" id="XP_055875853.1"/>
    </source>
</evidence>
<dbReference type="RefSeq" id="XP_055875854.1">
    <property type="nucleotide sequence ID" value="XM_056019879.1"/>
</dbReference>
<dbReference type="GO" id="GO:0004198">
    <property type="term" value="F:calcium-dependent cysteine-type endopeptidase activity"/>
    <property type="evidence" value="ECO:0007669"/>
    <property type="project" value="InterPro"/>
</dbReference>
<dbReference type="Pfam" id="PF13405">
    <property type="entry name" value="EF-hand_6"/>
    <property type="match status" value="1"/>
</dbReference>
<dbReference type="Pfam" id="PF01067">
    <property type="entry name" value="Calpain_III"/>
    <property type="match status" value="1"/>
</dbReference>
<dbReference type="OrthoDB" id="424753at2759"/>
<dbReference type="GeneID" id="106078254"/>
<evidence type="ECO:0000313" key="13">
    <source>
        <dbReference type="RefSeq" id="XP_055875850.1"/>
    </source>
</evidence>
<keyword evidence="4 7" id="KW-0788">Thiol protease</keyword>
<evidence type="ECO:0000256" key="5">
    <source>
        <dbReference type="ARBA" id="ARBA00022837"/>
    </source>
</evidence>
<dbReference type="PROSITE" id="PS00139">
    <property type="entry name" value="THIOL_PROTEASE_CYS"/>
    <property type="match status" value="1"/>
</dbReference>
<evidence type="ECO:0000313" key="17">
    <source>
        <dbReference type="RefSeq" id="XP_055875854.1"/>
    </source>
</evidence>
<dbReference type="SUPFAM" id="SSF49758">
    <property type="entry name" value="Calpain large subunit, middle domain (domain III)"/>
    <property type="match status" value="1"/>
</dbReference>
<dbReference type="SUPFAM" id="SSF47473">
    <property type="entry name" value="EF-hand"/>
    <property type="match status" value="1"/>
</dbReference>
<evidence type="ECO:0000259" key="8">
    <source>
        <dbReference type="PROSITE" id="PS50203"/>
    </source>
</evidence>
<dbReference type="SMART" id="SM00054">
    <property type="entry name" value="EFh"/>
    <property type="match status" value="2"/>
</dbReference>
<dbReference type="InterPro" id="IPR033883">
    <property type="entry name" value="C2_III"/>
</dbReference>
<dbReference type="CDD" id="cd00214">
    <property type="entry name" value="Calpain_III"/>
    <property type="match status" value="1"/>
</dbReference>
<dbReference type="InterPro" id="IPR018247">
    <property type="entry name" value="EF_Hand_1_Ca_BS"/>
</dbReference>
<evidence type="ECO:0000313" key="10">
    <source>
        <dbReference type="Proteomes" id="UP001165740"/>
    </source>
</evidence>
<dbReference type="RefSeq" id="XP_055875853.1">
    <property type="nucleotide sequence ID" value="XM_056019878.1"/>
</dbReference>
<dbReference type="SMART" id="SM00720">
    <property type="entry name" value="calpain_III"/>
    <property type="match status" value="1"/>
</dbReference>
<accession>A0A9W2ZLT6</accession>
<dbReference type="OMA" id="IATWKME"/>
<dbReference type="InterPro" id="IPR022684">
    <property type="entry name" value="Calpain_cysteine_protease"/>
</dbReference>
<feature type="domain" description="Calpain catalytic" evidence="8">
    <location>
        <begin position="24"/>
        <end position="332"/>
    </location>
</feature>
<dbReference type="InterPro" id="IPR036213">
    <property type="entry name" value="Calpain_III_sf"/>
</dbReference>
<reference evidence="11 12" key="1">
    <citation type="submission" date="2025-04" db="UniProtKB">
        <authorList>
            <consortium name="RefSeq"/>
        </authorList>
    </citation>
    <scope>IDENTIFICATION</scope>
</reference>
<dbReference type="Gene3D" id="1.10.238.10">
    <property type="entry name" value="EF-hand"/>
    <property type="match status" value="1"/>
</dbReference>
<name>A0A9W2ZLT6_BIOGL</name>
<organism evidence="10 15">
    <name type="scientific">Biomphalaria glabrata</name>
    <name type="common">Bloodfluke planorb</name>
    <name type="synonym">Freshwater snail</name>
    <dbReference type="NCBI Taxonomy" id="6526"/>
    <lineage>
        <taxon>Eukaryota</taxon>
        <taxon>Metazoa</taxon>
        <taxon>Spiralia</taxon>
        <taxon>Lophotrochozoa</taxon>
        <taxon>Mollusca</taxon>
        <taxon>Gastropoda</taxon>
        <taxon>Heterobranchia</taxon>
        <taxon>Euthyneura</taxon>
        <taxon>Panpulmonata</taxon>
        <taxon>Hygrophila</taxon>
        <taxon>Lymnaeoidea</taxon>
        <taxon>Planorbidae</taxon>
        <taxon>Biomphalaria</taxon>
    </lineage>
</organism>
<keyword evidence="3 7" id="KW-0378">Hydrolase</keyword>
<dbReference type="InterPro" id="IPR022682">
    <property type="entry name" value="Calpain_domain_III"/>
</dbReference>
<dbReference type="PANTHER" id="PTHR10183:SF433">
    <property type="entry name" value="CALPAIN-A-RELATED"/>
    <property type="match status" value="1"/>
</dbReference>
<dbReference type="InterPro" id="IPR001300">
    <property type="entry name" value="Peptidase_C2_calpain_cat"/>
</dbReference>
<dbReference type="GO" id="GO:0006508">
    <property type="term" value="P:proteolysis"/>
    <property type="evidence" value="ECO:0007669"/>
    <property type="project" value="UniProtKB-KW"/>
</dbReference>
<feature type="active site" evidence="6 7">
    <location>
        <position position="85"/>
    </location>
</feature>
<evidence type="ECO:0000313" key="15">
    <source>
        <dbReference type="RefSeq" id="XP_055875852.1"/>
    </source>
</evidence>
<dbReference type="Gene3D" id="3.90.70.10">
    <property type="entry name" value="Cysteine proteinases"/>
    <property type="match status" value="1"/>
</dbReference>
<proteinExistence type="inferred from homology"/>
<dbReference type="RefSeq" id="XP_055875851.1">
    <property type="nucleotide sequence ID" value="XM_056019876.1"/>
</dbReference>
<dbReference type="PROSITE" id="PS00018">
    <property type="entry name" value="EF_HAND_1"/>
    <property type="match status" value="1"/>
</dbReference>
<dbReference type="InterPro" id="IPR000169">
    <property type="entry name" value="Pept_cys_AS"/>
</dbReference>
<dbReference type="Gene3D" id="2.60.120.380">
    <property type="match status" value="1"/>
</dbReference>
<dbReference type="InterPro" id="IPR038765">
    <property type="entry name" value="Papain-like_cys_pep_sf"/>
</dbReference>
<dbReference type="SMART" id="SM00230">
    <property type="entry name" value="CysPc"/>
    <property type="match status" value="1"/>
</dbReference>
<evidence type="ECO:0000256" key="6">
    <source>
        <dbReference type="PIRSR" id="PIRSR622684-1"/>
    </source>
</evidence>
<evidence type="ECO:0000256" key="3">
    <source>
        <dbReference type="ARBA" id="ARBA00022801"/>
    </source>
</evidence>
<protein>
    <submittedName>
        <fullName evidence="11 12">Calpain-9-like isoform X1</fullName>
    </submittedName>
</protein>
<dbReference type="InterPro" id="IPR022683">
    <property type="entry name" value="Calpain_III"/>
</dbReference>
<evidence type="ECO:0000256" key="4">
    <source>
        <dbReference type="ARBA" id="ARBA00022807"/>
    </source>
</evidence>
<dbReference type="GO" id="GO:0005509">
    <property type="term" value="F:calcium ion binding"/>
    <property type="evidence" value="ECO:0007669"/>
    <property type="project" value="InterPro"/>
</dbReference>
<dbReference type="Pfam" id="PF00648">
    <property type="entry name" value="Peptidase_C2"/>
    <property type="match status" value="1"/>
</dbReference>
<dbReference type="PRINTS" id="PR00704">
    <property type="entry name" value="CALPAIN"/>
</dbReference>
<dbReference type="InterPro" id="IPR011992">
    <property type="entry name" value="EF-hand-dom_pair"/>
</dbReference>
<evidence type="ECO:0000259" key="9">
    <source>
        <dbReference type="PROSITE" id="PS50222"/>
    </source>
</evidence>
<keyword evidence="5" id="KW-0106">Calcium</keyword>
<sequence length="733" mass="84234">MSRRPRATQDYNSLRKELIHANALFVDPQFPANVKSLYVDGRPPPGSRHEGPIVWKRPTDMFQNPEFMVEGAKQHDLDQGLLGNCWFIAGAAVLATSHPAELEKVVPSDQGFDTKAYTGMFRFNFWWYGKWTEVVIDDYLPTDGRLPIYCRNIERPNEFWPCLLEKAYAKLRGSYEALDGGKIQDALVDMTGGISEVIDLQKKNQVSPELYNLLCTSYQMRTLMGACIFKPENSPPNEIELPNGLYNGHAYSITGFTQIPTGRGTVNLLRLRNPWGRGEWRGAWSDRSPEMAKLSEDLKYRLMYEDKDDGEFWISYEDFIRNFDEIQLCHLQPDALIQELQDNNRKQDWNVTVYHDAWIKGVTAGGCGNSPYQNLYWKNPQFYVTLDRVDSTLGHGDDCTLIVSLMEKEKNNQSNIAVGFDIYKLKRPELRPLDNSRAPESALLLAKRSGSYVFYREVTKRFELSPGTYVIIPSTFQPHQEAEFLLRIFTEKRVDSGVLDETTITPIILPKSSCCSCFWSSKPSKRYKWRDTGGSTNLRNKPQNVALDPRLRYLQTKPVSKDQLFDVFNKHAGNDQRMDASELSTFLEEVSTTDLRETLKFPVECCRSLVSLMDDDKSGFLDFNEAKRAWKEIKAYREVFKQFDKDNSNAVDTYELGDMFSKLGFPISRPVLTSIVRRYGGRENTISLTDFILVICRLTSLYASFHAQQKRKGVTEDNVDFSRNEFLEVTIFT</sequence>
<feature type="active site" evidence="6 7">
    <location>
        <position position="273"/>
    </location>
</feature>
<gene>
    <name evidence="11 12 13 14 15 16 17" type="primary">LOC106078254</name>
</gene>
<evidence type="ECO:0000313" key="12">
    <source>
        <dbReference type="RefSeq" id="XP_055875849.1"/>
    </source>
</evidence>
<dbReference type="CDD" id="cd00044">
    <property type="entry name" value="CysPc"/>
    <property type="match status" value="1"/>
</dbReference>